<dbReference type="Gene3D" id="3.40.20.10">
    <property type="entry name" value="Severin"/>
    <property type="match status" value="1"/>
</dbReference>
<sequence length="84" mass="8952">MSHQTGTQASEDVKDIFARARNGKYRLLKISVENEKLVIGSYSHSSPASGSGLMAQSLEPVSDSVSPSLSAPPPFMLCLSLSQK</sequence>
<proteinExistence type="predicted"/>
<name>A0A8C9M6Y3_PANTA</name>
<reference evidence="1" key="2">
    <citation type="submission" date="2025-09" db="UniProtKB">
        <authorList>
            <consortium name="Ensembl"/>
        </authorList>
    </citation>
    <scope>IDENTIFICATION</scope>
</reference>
<dbReference type="AlphaFoldDB" id="A0A8C9M6Y3"/>
<protein>
    <submittedName>
        <fullName evidence="1">Uncharacterized protein</fullName>
    </submittedName>
</protein>
<accession>A0A8C9M6Y3</accession>
<organism evidence="1 2">
    <name type="scientific">Panthera tigris altaica</name>
    <name type="common">Siberian tiger</name>
    <dbReference type="NCBI Taxonomy" id="74533"/>
    <lineage>
        <taxon>Eukaryota</taxon>
        <taxon>Metazoa</taxon>
        <taxon>Chordata</taxon>
        <taxon>Craniata</taxon>
        <taxon>Vertebrata</taxon>
        <taxon>Euteleostomi</taxon>
        <taxon>Mammalia</taxon>
        <taxon>Eutheria</taxon>
        <taxon>Laurasiatheria</taxon>
        <taxon>Carnivora</taxon>
        <taxon>Feliformia</taxon>
        <taxon>Felidae</taxon>
        <taxon>Pantherinae</taxon>
        <taxon>Panthera</taxon>
    </lineage>
</organism>
<keyword evidence="2" id="KW-1185">Reference proteome</keyword>
<evidence type="ECO:0000313" key="1">
    <source>
        <dbReference type="Ensembl" id="ENSPTIP00000010618.1"/>
    </source>
</evidence>
<dbReference type="InterPro" id="IPR029006">
    <property type="entry name" value="ADF-H/Gelsolin-like_dom_sf"/>
</dbReference>
<dbReference type="GeneTree" id="ENSGT00940000169971"/>
<dbReference type="Proteomes" id="UP000675900">
    <property type="component" value="Unassembled WGS sequence"/>
</dbReference>
<evidence type="ECO:0000313" key="2">
    <source>
        <dbReference type="Proteomes" id="UP000675900"/>
    </source>
</evidence>
<dbReference type="SUPFAM" id="SSF55753">
    <property type="entry name" value="Actin depolymerizing proteins"/>
    <property type="match status" value="1"/>
</dbReference>
<dbReference type="Ensembl" id="ENSPTIT00000014584.1">
    <property type="protein sequence ID" value="ENSPTIP00000010618.1"/>
    <property type="gene ID" value="ENSPTIG00000011335.1"/>
</dbReference>
<reference evidence="1" key="1">
    <citation type="submission" date="2025-08" db="UniProtKB">
        <authorList>
            <consortium name="Ensembl"/>
        </authorList>
    </citation>
    <scope>IDENTIFICATION</scope>
</reference>